<reference evidence="3" key="1">
    <citation type="submission" date="2014-11" db="EMBL/GenBank/DDBJ databases">
        <authorList>
            <person name="Otto D Thomas"/>
            <person name="Naeem Raeece"/>
        </authorList>
    </citation>
    <scope>NUCLEOTIDE SEQUENCE</scope>
</reference>
<feature type="compositionally biased region" description="Basic and acidic residues" evidence="1">
    <location>
        <begin position="448"/>
        <end position="460"/>
    </location>
</feature>
<keyword evidence="2" id="KW-0472">Membrane</keyword>
<feature type="compositionally biased region" description="Low complexity" evidence="1">
    <location>
        <begin position="463"/>
        <end position="473"/>
    </location>
</feature>
<proteinExistence type="predicted"/>
<evidence type="ECO:0000313" key="3">
    <source>
        <dbReference type="EMBL" id="CEM22659.1"/>
    </source>
</evidence>
<keyword evidence="2" id="KW-1133">Transmembrane helix</keyword>
<name>A0A0G4G3M7_9ALVE</name>
<feature type="region of interest" description="Disordered" evidence="1">
    <location>
        <begin position="390"/>
        <end position="521"/>
    </location>
</feature>
<dbReference type="AlphaFoldDB" id="A0A0G4G3M7"/>
<feature type="transmembrane region" description="Helical" evidence="2">
    <location>
        <begin position="77"/>
        <end position="98"/>
    </location>
</feature>
<feature type="transmembrane region" description="Helical" evidence="2">
    <location>
        <begin position="248"/>
        <end position="270"/>
    </location>
</feature>
<dbReference type="VEuPathDB" id="CryptoDB:Cvel_20036"/>
<organism evidence="3">
    <name type="scientific">Chromera velia CCMP2878</name>
    <dbReference type="NCBI Taxonomy" id="1169474"/>
    <lineage>
        <taxon>Eukaryota</taxon>
        <taxon>Sar</taxon>
        <taxon>Alveolata</taxon>
        <taxon>Colpodellida</taxon>
        <taxon>Chromeraceae</taxon>
        <taxon>Chromera</taxon>
    </lineage>
</organism>
<evidence type="ECO:0008006" key="4">
    <source>
        <dbReference type="Google" id="ProtNLM"/>
    </source>
</evidence>
<feature type="transmembrane region" description="Helical" evidence="2">
    <location>
        <begin position="127"/>
        <end position="151"/>
    </location>
</feature>
<feature type="compositionally biased region" description="Polar residues" evidence="1">
    <location>
        <begin position="478"/>
        <end position="488"/>
    </location>
</feature>
<feature type="transmembrane region" description="Helical" evidence="2">
    <location>
        <begin position="301"/>
        <end position="320"/>
    </location>
</feature>
<evidence type="ECO:0000256" key="1">
    <source>
        <dbReference type="SAM" id="MobiDB-lite"/>
    </source>
</evidence>
<dbReference type="EMBL" id="CDMZ01000850">
    <property type="protein sequence ID" value="CEM22659.1"/>
    <property type="molecule type" value="Genomic_DNA"/>
</dbReference>
<sequence>MALCAKKKARVAPKTLSFGHREDISPDIRILCGPSRRLCCRLSVSLNEFIADLEGDVQEHACGVVCGYHWTHWANMMILLVSLVGWTLLALFFQFQVYELDESARKSSAWWGSIQDWLSRVSPSFEVYFPFIQLMQILAVWTAFAGSMTVLQLRYRALIKAVGARVKSQIEKELMAQQRRKAELEGCRDRLSRYFDPKDLPRHQLRTRWQKAENGLEERLREIAEYFHEVEEKTAEETQAHKIWIQTYLYGIPLLVVSLADLTLCVVAYVRELRNGDRLDLQTLDDIEKDPVAAFTSIPCLWTWASLLVNFSAFVVLAFVESLRKHRRLLKEEVRIVADSIVKHSNEAIRFVWEDSVLGELAPIVQGRRAEADDLLSVAASRITAGPEYRGLLDGEDSQVGGRSNVTGGGGGALGAETDGEDDVAAPLLGGDDEEKKKSRRLFTLLQRDSDGGDAQRRQSTDSSQRGQQQARGGSKGNTHSYMMTQLSKGVVECQWVPSQSQQQKPRAGGDSANAAGPSNV</sequence>
<keyword evidence="2" id="KW-0812">Transmembrane</keyword>
<accession>A0A0G4G3M7</accession>
<protein>
    <recommendedName>
        <fullName evidence="4">Transmembrane protein</fullName>
    </recommendedName>
</protein>
<evidence type="ECO:0000256" key="2">
    <source>
        <dbReference type="SAM" id="Phobius"/>
    </source>
</evidence>
<gene>
    <name evidence="3" type="ORF">Cvel_20036</name>
</gene>